<dbReference type="AlphaFoldDB" id="A0A915IXL6"/>
<evidence type="ECO:0000313" key="3">
    <source>
        <dbReference type="WBParaSite" id="nRc.2.0.1.t18507-RA"/>
    </source>
</evidence>
<protein>
    <submittedName>
        <fullName evidence="3">Uncharacterized protein</fullName>
    </submittedName>
</protein>
<name>A0A915IXL6_ROMCU</name>
<accession>A0A915IXL6</accession>
<feature type="region of interest" description="Disordered" evidence="1">
    <location>
        <begin position="197"/>
        <end position="226"/>
    </location>
</feature>
<reference evidence="3" key="1">
    <citation type="submission" date="2022-11" db="UniProtKB">
        <authorList>
            <consortium name="WormBaseParasite"/>
        </authorList>
    </citation>
    <scope>IDENTIFICATION</scope>
</reference>
<sequence length="270" mass="30184">MASPSTSLAADEAPPYPESLNVNEWYVHWGEQQLHQNDISFCCDISMPADSTASSYSQYIQLAFPNGTMFVFETFIAMPKDWTALFTLDSKNLYLQPGVLACAALDPFYPILLFLALGPNHFIPNIYNAVSLYPHYSLEAAKIDQLIKTLIFTFHNVPLTEVVPADMNTNIYPMLSQVASPDTKTLTRTIHLKLLTTPKMPKKKQKKQKDKWNQSPKVSYDEDPSVLPRNMYNDPKCLQAAVASAMKSSLMLGPKELLGIPVSSSLPFTN</sequence>
<keyword evidence="2" id="KW-1185">Reference proteome</keyword>
<proteinExistence type="predicted"/>
<organism evidence="2 3">
    <name type="scientific">Romanomermis culicivorax</name>
    <name type="common">Nematode worm</name>
    <dbReference type="NCBI Taxonomy" id="13658"/>
    <lineage>
        <taxon>Eukaryota</taxon>
        <taxon>Metazoa</taxon>
        <taxon>Ecdysozoa</taxon>
        <taxon>Nematoda</taxon>
        <taxon>Enoplea</taxon>
        <taxon>Dorylaimia</taxon>
        <taxon>Mermithida</taxon>
        <taxon>Mermithoidea</taxon>
        <taxon>Mermithidae</taxon>
        <taxon>Romanomermis</taxon>
    </lineage>
</organism>
<dbReference type="Proteomes" id="UP000887565">
    <property type="component" value="Unplaced"/>
</dbReference>
<evidence type="ECO:0000256" key="1">
    <source>
        <dbReference type="SAM" id="MobiDB-lite"/>
    </source>
</evidence>
<evidence type="ECO:0000313" key="2">
    <source>
        <dbReference type="Proteomes" id="UP000887565"/>
    </source>
</evidence>
<feature type="compositionally biased region" description="Basic residues" evidence="1">
    <location>
        <begin position="200"/>
        <end position="209"/>
    </location>
</feature>
<dbReference type="WBParaSite" id="nRc.2.0.1.t18507-RA">
    <property type="protein sequence ID" value="nRc.2.0.1.t18507-RA"/>
    <property type="gene ID" value="nRc.2.0.1.g18507"/>
</dbReference>